<dbReference type="Proteomes" id="UP000008842">
    <property type="component" value="Chromosome"/>
</dbReference>
<dbReference type="KEGG" id="pgn:PGN_2002"/>
<evidence type="ECO:0000313" key="1">
    <source>
        <dbReference type="EMBL" id="BAG34520.1"/>
    </source>
</evidence>
<name>B2RMC5_PORG3</name>
<protein>
    <submittedName>
        <fullName evidence="1">Uncharacterized protein</fullName>
    </submittedName>
</protein>
<reference evidence="1 2" key="1">
    <citation type="journal article" date="2008" name="DNA Res.">
        <title>Determination of the genome sequence of Porphyromonas gingivalis strain ATCC 33277 and genomic comparison with strain W83 revealed extensive genome rearrangements in P. gingivalis.</title>
        <authorList>
            <person name="Naito M."/>
            <person name="Hirakawa H."/>
            <person name="Yamashita A."/>
            <person name="Ohara N."/>
            <person name="Shoji M."/>
            <person name="Yukitake H."/>
            <person name="Nakayama K."/>
            <person name="Toh H."/>
            <person name="Yoshimura F."/>
            <person name="Kuhara S."/>
            <person name="Hattori M."/>
            <person name="Hayashi T."/>
            <person name="Nakayama K."/>
        </authorList>
    </citation>
    <scope>NUCLEOTIDE SEQUENCE [LARGE SCALE GENOMIC DNA]</scope>
    <source>
        <strain evidence="2">ATCC 33277 / DSM 20709 / CIP 103683 / JCM 12257 / NCTC 11834 / 2561</strain>
    </source>
</reference>
<dbReference type="HOGENOM" id="CLU_3357688_0_0_10"/>
<gene>
    <name evidence="1" type="ordered locus">PGN_2002</name>
</gene>
<organism evidence="1 2">
    <name type="scientific">Porphyromonas gingivalis (strain ATCC 33277 / DSM 20709 / CIP 103683 / JCM 12257 / NCTC 11834 / 2561)</name>
    <dbReference type="NCBI Taxonomy" id="431947"/>
    <lineage>
        <taxon>Bacteria</taxon>
        <taxon>Pseudomonadati</taxon>
        <taxon>Bacteroidota</taxon>
        <taxon>Bacteroidia</taxon>
        <taxon>Bacteroidales</taxon>
        <taxon>Porphyromonadaceae</taxon>
        <taxon>Porphyromonas</taxon>
    </lineage>
</organism>
<sequence length="36" mass="4255">MNSKKSKRWARPDFNLYLFITLHRAFLLGKTPAGYI</sequence>
<accession>B2RMC5</accession>
<dbReference type="AlphaFoldDB" id="B2RMC5"/>
<dbReference type="EMBL" id="AP009380">
    <property type="protein sequence ID" value="BAG34520.1"/>
    <property type="molecule type" value="Genomic_DNA"/>
</dbReference>
<evidence type="ECO:0000313" key="2">
    <source>
        <dbReference type="Proteomes" id="UP000008842"/>
    </source>
</evidence>
<proteinExistence type="predicted"/>